<dbReference type="EMBL" id="CH477272">
    <property type="protein sequence ID" value="EAT45233.1"/>
    <property type="molecule type" value="Genomic_DNA"/>
</dbReference>
<feature type="domain" description="C2H2-type" evidence="12">
    <location>
        <begin position="238"/>
        <end position="266"/>
    </location>
</feature>
<dbReference type="SUPFAM" id="SSF57667">
    <property type="entry name" value="beta-beta-alpha zinc fingers"/>
    <property type="match status" value="3"/>
</dbReference>
<evidence type="ECO:0000259" key="12">
    <source>
        <dbReference type="PROSITE" id="PS50157"/>
    </source>
</evidence>
<dbReference type="PaxDb" id="7159-AAEL003484-PA"/>
<dbReference type="SUPFAM" id="SSF57716">
    <property type="entry name" value="Glucocorticoid receptor-like (DNA-binding domain)"/>
    <property type="match status" value="1"/>
</dbReference>
<dbReference type="Pfam" id="PF12874">
    <property type="entry name" value="zf-met"/>
    <property type="match status" value="1"/>
</dbReference>
<dbReference type="AlphaFoldDB" id="Q17FB2"/>
<dbReference type="InterPro" id="IPR013087">
    <property type="entry name" value="Znf_C2H2_type"/>
</dbReference>
<sequence length="349" mass="40322">MIEYDSKYVLEHFYSVCRFCLSEDNCEDIIRNGMVNECLEKAIDFIVSKVDESDGLPNKICRKCLTCVIEFAELEARCQEVYEVLQQVSDQAINSQNCEEISIENAIVEDTKSIQGLDTLADNDEPPEDTYINEEKLIESAIIEESTAAQHSEDTLYLTENNLIESPCTEEQSVMKAQTRKKGKNCPICGKFVSQLSKHLPMHSDVKRHACSFCNKQFAHDTTLRKHINSVHLKLKRYQCQHCQESFTDPSSLRYHNVTKHQDSKNFTCSICNKSYYTSTGLQQHNSLNHEQRKFKCEECGKMFAMKYHLKEHEKTHSDVRPYACSFCDRTFKRSKNLNEHLAVHEGKV</sequence>
<evidence type="ECO:0000256" key="3">
    <source>
        <dbReference type="ARBA" id="ARBA00022737"/>
    </source>
</evidence>
<dbReference type="PhylomeDB" id="Q17FB2"/>
<dbReference type="PROSITE" id="PS50157">
    <property type="entry name" value="ZINC_FINGER_C2H2_2"/>
    <property type="match status" value="5"/>
</dbReference>
<feature type="binding site" evidence="11">
    <location>
        <position position="64"/>
    </location>
    <ligand>
        <name>Zn(2+)</name>
        <dbReference type="ChEBI" id="CHEBI:29105"/>
    </ligand>
</feature>
<accession>Q17FB2</accession>
<evidence type="ECO:0000256" key="6">
    <source>
        <dbReference type="ARBA" id="ARBA00023015"/>
    </source>
</evidence>
<evidence type="ECO:0000313" key="14">
    <source>
        <dbReference type="EMBL" id="EAT45233.1"/>
    </source>
</evidence>
<dbReference type="Gene3D" id="3.30.160.60">
    <property type="entry name" value="Classic Zinc Finger"/>
    <property type="match status" value="4"/>
</dbReference>
<keyword evidence="7" id="KW-0238">DNA-binding</keyword>
<dbReference type="PROSITE" id="PS51915">
    <property type="entry name" value="ZAD"/>
    <property type="match status" value="1"/>
</dbReference>
<evidence type="ECO:0000256" key="7">
    <source>
        <dbReference type="ARBA" id="ARBA00023125"/>
    </source>
</evidence>
<keyword evidence="8" id="KW-0804">Transcription</keyword>
<keyword evidence="6" id="KW-0805">Transcription regulation</keyword>
<feature type="binding site" evidence="11">
    <location>
        <position position="17"/>
    </location>
    <ligand>
        <name>Zn(2+)</name>
        <dbReference type="ChEBI" id="CHEBI:29105"/>
    </ligand>
</feature>
<evidence type="ECO:0000256" key="5">
    <source>
        <dbReference type="ARBA" id="ARBA00022833"/>
    </source>
</evidence>
<keyword evidence="9" id="KW-0539">Nucleus</keyword>
<dbReference type="VEuPathDB" id="VectorBase:AAEL003484"/>
<feature type="binding site" evidence="11">
    <location>
        <position position="20"/>
    </location>
    <ligand>
        <name>Zn(2+)</name>
        <dbReference type="ChEBI" id="CHEBI:29105"/>
    </ligand>
</feature>
<evidence type="ECO:0000256" key="10">
    <source>
        <dbReference type="PROSITE-ProRule" id="PRU00042"/>
    </source>
</evidence>
<keyword evidence="4 10" id="KW-0863">Zinc-finger</keyword>
<proteinExistence type="predicted"/>
<dbReference type="PANTHER" id="PTHR24379">
    <property type="entry name" value="KRAB AND ZINC FINGER DOMAIN-CONTAINING"/>
    <property type="match status" value="1"/>
</dbReference>
<keyword evidence="5 11" id="KW-0862">Zinc</keyword>
<evidence type="ECO:0000256" key="8">
    <source>
        <dbReference type="ARBA" id="ARBA00023163"/>
    </source>
</evidence>
<feature type="domain" description="C2H2-type" evidence="12">
    <location>
        <begin position="323"/>
        <end position="349"/>
    </location>
</feature>
<evidence type="ECO:0000256" key="1">
    <source>
        <dbReference type="ARBA" id="ARBA00004123"/>
    </source>
</evidence>
<dbReference type="OMA" id="ARCQEVY"/>
<dbReference type="OrthoDB" id="1095242at2759"/>
<name>Q17FB2_AEDAE</name>
<dbReference type="FunFam" id="3.30.160.60:FF:000145">
    <property type="entry name" value="Zinc finger protein 574"/>
    <property type="match status" value="1"/>
</dbReference>
<feature type="binding site" evidence="11">
    <location>
        <position position="61"/>
    </location>
    <ligand>
        <name>Zn(2+)</name>
        <dbReference type="ChEBI" id="CHEBI:29105"/>
    </ligand>
</feature>
<dbReference type="Pfam" id="PF00096">
    <property type="entry name" value="zf-C2H2"/>
    <property type="match status" value="4"/>
</dbReference>
<evidence type="ECO:0000256" key="9">
    <source>
        <dbReference type="ARBA" id="ARBA00023242"/>
    </source>
</evidence>
<dbReference type="GO" id="GO:0005634">
    <property type="term" value="C:nucleus"/>
    <property type="evidence" value="ECO:0007669"/>
    <property type="project" value="UniProtKB-SubCell"/>
</dbReference>
<protein>
    <submittedName>
        <fullName evidence="14">AAEL003484-PA</fullName>
    </submittedName>
</protein>
<evidence type="ECO:0000259" key="13">
    <source>
        <dbReference type="PROSITE" id="PS51915"/>
    </source>
</evidence>
<comment type="subcellular location">
    <subcellularLocation>
        <location evidence="1">Nucleus</location>
    </subcellularLocation>
</comment>
<dbReference type="GO" id="GO:0003677">
    <property type="term" value="F:DNA binding"/>
    <property type="evidence" value="ECO:0007669"/>
    <property type="project" value="UniProtKB-KW"/>
</dbReference>
<evidence type="ECO:0000313" key="15">
    <source>
        <dbReference type="Proteomes" id="UP000682892"/>
    </source>
</evidence>
<feature type="domain" description="C2H2-type" evidence="12">
    <location>
        <begin position="295"/>
        <end position="322"/>
    </location>
</feature>
<reference evidence="14" key="1">
    <citation type="submission" date="2005-10" db="EMBL/GenBank/DDBJ databases">
        <authorList>
            <person name="Loftus B.J."/>
            <person name="Nene V.M."/>
            <person name="Hannick L.I."/>
            <person name="Bidwell S."/>
            <person name="Haas B."/>
            <person name="Amedeo P."/>
            <person name="Orvis J."/>
            <person name="Wortman J.R."/>
            <person name="White O.R."/>
            <person name="Salzberg S."/>
            <person name="Shumway M."/>
            <person name="Koo H."/>
            <person name="Zhao Y."/>
            <person name="Holmes M."/>
            <person name="Miller J."/>
            <person name="Schatz M."/>
            <person name="Pop M."/>
            <person name="Pai G."/>
            <person name="Utterback T."/>
            <person name="Rogers Y.-H."/>
            <person name="Kravitz S."/>
            <person name="Fraser C.M."/>
        </authorList>
    </citation>
    <scope>NUCLEOTIDE SEQUENCE</scope>
    <source>
        <strain evidence="14">Liverpool</strain>
    </source>
</reference>
<reference evidence="14" key="3">
    <citation type="submission" date="2012-09" db="EMBL/GenBank/DDBJ databases">
        <authorList>
            <consortium name="VectorBase"/>
        </authorList>
    </citation>
    <scope>NUCLEOTIDE SEQUENCE</scope>
    <source>
        <strain evidence="14">Liverpool</strain>
    </source>
</reference>
<feature type="domain" description="C2H2-type" evidence="12">
    <location>
        <begin position="209"/>
        <end position="237"/>
    </location>
</feature>
<reference evidence="14" key="2">
    <citation type="journal article" date="2007" name="Science">
        <title>Genome sequence of Aedes aegypti, a major arbovirus vector.</title>
        <authorList>
            <person name="Nene V."/>
            <person name="Wortman J.R."/>
            <person name="Lawson D."/>
            <person name="Haas B."/>
            <person name="Kodira C."/>
            <person name="Tu Z.J."/>
            <person name="Loftus B."/>
            <person name="Xi Z."/>
            <person name="Megy K."/>
            <person name="Grabherr M."/>
            <person name="Ren Q."/>
            <person name="Zdobnov E.M."/>
            <person name="Lobo N.F."/>
            <person name="Campbell K.S."/>
            <person name="Brown S.E."/>
            <person name="Bonaldo M.F."/>
            <person name="Zhu J."/>
            <person name="Sinkins S.P."/>
            <person name="Hogenkamp D.G."/>
            <person name="Amedeo P."/>
            <person name="Arensburger P."/>
            <person name="Atkinson P.W."/>
            <person name="Bidwell S."/>
            <person name="Biedler J."/>
            <person name="Birney E."/>
            <person name="Bruggner R.V."/>
            <person name="Costas J."/>
            <person name="Coy M.R."/>
            <person name="Crabtree J."/>
            <person name="Crawford M."/>
            <person name="Debruyn B."/>
            <person name="Decaprio D."/>
            <person name="Eiglmeier K."/>
            <person name="Eisenstadt E."/>
            <person name="El-Dorry H."/>
            <person name="Gelbart W.M."/>
            <person name="Gomes S.L."/>
            <person name="Hammond M."/>
            <person name="Hannick L.I."/>
            <person name="Hogan J.R."/>
            <person name="Holmes M.H."/>
            <person name="Jaffe D."/>
            <person name="Johnston J.S."/>
            <person name="Kennedy R.C."/>
            <person name="Koo H."/>
            <person name="Kravitz S."/>
            <person name="Kriventseva E.V."/>
            <person name="Kulp D."/>
            <person name="Labutti K."/>
            <person name="Lee E."/>
            <person name="Li S."/>
            <person name="Lovin D.D."/>
            <person name="Mao C."/>
            <person name="Mauceli E."/>
            <person name="Menck C.F."/>
            <person name="Miller J.R."/>
            <person name="Montgomery P."/>
            <person name="Mori A."/>
            <person name="Nascimento A.L."/>
            <person name="Naveira H.F."/>
            <person name="Nusbaum C."/>
            <person name="O'leary S."/>
            <person name="Orvis J."/>
            <person name="Pertea M."/>
            <person name="Quesneville H."/>
            <person name="Reidenbach K.R."/>
            <person name="Rogers Y.H."/>
            <person name="Roth C.W."/>
            <person name="Schneider J.R."/>
            <person name="Schatz M."/>
            <person name="Shumway M."/>
            <person name="Stanke M."/>
            <person name="Stinson E.O."/>
            <person name="Tubio J.M."/>
            <person name="Vanzee J.P."/>
            <person name="Verjovski-Almeida S."/>
            <person name="Werner D."/>
            <person name="White O."/>
            <person name="Wyder S."/>
            <person name="Zeng Q."/>
            <person name="Zhao Q."/>
            <person name="Zhao Y."/>
            <person name="Hill C.A."/>
            <person name="Raikhel A.S."/>
            <person name="Soares M.B."/>
            <person name="Knudson D.L."/>
            <person name="Lee N.H."/>
            <person name="Galagan J."/>
            <person name="Salzberg S.L."/>
            <person name="Paulsen I.T."/>
            <person name="Dimopoulos G."/>
            <person name="Collins F.H."/>
            <person name="Birren B."/>
            <person name="Fraser-Liggett C.M."/>
            <person name="Severson D.W."/>
        </authorList>
    </citation>
    <scope>NUCLEOTIDE SEQUENCE [LARGE SCALE GENOMIC DNA]</scope>
    <source>
        <strain evidence="14">Liverpool</strain>
    </source>
</reference>
<dbReference type="eggNOG" id="KOG1721">
    <property type="taxonomic scope" value="Eukaryota"/>
</dbReference>
<dbReference type="InterPro" id="IPR012934">
    <property type="entry name" value="Znf_AD"/>
</dbReference>
<dbReference type="Proteomes" id="UP000682892">
    <property type="component" value="Unassembled WGS sequence"/>
</dbReference>
<dbReference type="PROSITE" id="PS00028">
    <property type="entry name" value="ZINC_FINGER_C2H2_1"/>
    <property type="match status" value="4"/>
</dbReference>
<evidence type="ECO:0000256" key="4">
    <source>
        <dbReference type="ARBA" id="ARBA00022771"/>
    </source>
</evidence>
<feature type="domain" description="ZAD" evidence="13">
    <location>
        <begin position="15"/>
        <end position="88"/>
    </location>
</feature>
<dbReference type="GO" id="GO:0008270">
    <property type="term" value="F:zinc ion binding"/>
    <property type="evidence" value="ECO:0007669"/>
    <property type="project" value="UniProtKB-UniRule"/>
</dbReference>
<feature type="domain" description="C2H2-type" evidence="12">
    <location>
        <begin position="267"/>
        <end position="295"/>
    </location>
</feature>
<dbReference type="FunFam" id="3.30.160.60:FF:000325">
    <property type="entry name" value="ZFP90 zinc finger protein"/>
    <property type="match status" value="1"/>
</dbReference>
<evidence type="ECO:0000256" key="2">
    <source>
        <dbReference type="ARBA" id="ARBA00022723"/>
    </source>
</evidence>
<dbReference type="PANTHER" id="PTHR24379:SF121">
    <property type="entry name" value="C2H2-TYPE DOMAIN-CONTAINING PROTEIN"/>
    <property type="match status" value="1"/>
</dbReference>
<dbReference type="SMART" id="SM00868">
    <property type="entry name" value="zf-AD"/>
    <property type="match status" value="1"/>
</dbReference>
<dbReference type="SMART" id="SM00355">
    <property type="entry name" value="ZnF_C2H2"/>
    <property type="match status" value="6"/>
</dbReference>
<keyword evidence="3" id="KW-0677">Repeat</keyword>
<gene>
    <name evidence="14" type="ORF">AaeL_AAEL003484</name>
</gene>
<dbReference type="Pfam" id="PF07776">
    <property type="entry name" value="zf-AD"/>
    <property type="match status" value="1"/>
</dbReference>
<organism evidence="14 15">
    <name type="scientific">Aedes aegypti</name>
    <name type="common">Yellowfever mosquito</name>
    <name type="synonym">Culex aegypti</name>
    <dbReference type="NCBI Taxonomy" id="7159"/>
    <lineage>
        <taxon>Eukaryota</taxon>
        <taxon>Metazoa</taxon>
        <taxon>Ecdysozoa</taxon>
        <taxon>Arthropoda</taxon>
        <taxon>Hexapoda</taxon>
        <taxon>Insecta</taxon>
        <taxon>Pterygota</taxon>
        <taxon>Neoptera</taxon>
        <taxon>Endopterygota</taxon>
        <taxon>Diptera</taxon>
        <taxon>Nematocera</taxon>
        <taxon>Culicoidea</taxon>
        <taxon>Culicidae</taxon>
        <taxon>Culicinae</taxon>
        <taxon>Aedini</taxon>
        <taxon>Aedes</taxon>
        <taxon>Stegomyia</taxon>
    </lineage>
</organism>
<dbReference type="InterPro" id="IPR036236">
    <property type="entry name" value="Znf_C2H2_sf"/>
</dbReference>
<keyword evidence="2 11" id="KW-0479">Metal-binding</keyword>
<dbReference type="KEGG" id="aag:5578198"/>
<dbReference type="HOGENOM" id="CLU_002678_94_1_1"/>
<evidence type="ECO:0000256" key="11">
    <source>
        <dbReference type="PROSITE-ProRule" id="PRU01263"/>
    </source>
</evidence>